<feature type="transmembrane region" description="Helical" evidence="7">
    <location>
        <begin position="519"/>
        <end position="540"/>
    </location>
</feature>
<keyword evidence="4 7" id="KW-0812">Transmembrane</keyword>
<sequence length="659" mass="67622">MILASGAVMALAPTNESAGSAPDSLPPEAQSAHVDELLDDFPSAGVAPVIAVVTRTDGAQLTGADVVALTGVAQRMRAVERGVDAGPAAPPVISDDKKAGLVTVLVKGDVTGFELRDMVGALRTVASDGLPPGLTSNITGGPAFGADIADSFSGANTTLLLVTALVVAVLLIITYRSPILWLVPLIVVAIADRLATVVGSVVAGWFGLSFDGSTSGITSVLVFGAGTNYALLLVSRYREELRVHADHRDALRTAWLRAAPAILASNATVVVALLLLLVTPLPSIRSLGALAACGIVIAAIFVLIALPGALALCGRGLFWPVVPHDGDADPTESGVWHRVATTVAARPVTIAAIALLAMSVCAAGLIGVKVGLSQTEQFRVSADSVDGYNVVAQHFSKGLADPVTVVARTRGADAVAKAASRVDGVQSVRITETAPTGWTRIAVVIDADPASARAFDTIVSLRTAVSAVPGGDALVGGSDAKEYDTRQAARRSALVVIPLILAVLMLILMVLLRAIVLPLLLVVVTAFSALTALGAGTFLSEHVFGFGALDTNVILFAFLFLVALGVDYTYFLVLRAREEAVKRGTRDGMIRAVSATGGVITSAGVVLAAVFVVLGVLPLITLTQLGIIVGLGILIDTFVVRTCVVPCLILLAGTDRRAG</sequence>
<evidence type="ECO:0000256" key="4">
    <source>
        <dbReference type="ARBA" id="ARBA00022692"/>
    </source>
</evidence>
<dbReference type="PANTHER" id="PTHR33406:SF6">
    <property type="entry name" value="MEMBRANE PROTEIN YDGH-RELATED"/>
    <property type="match status" value="1"/>
</dbReference>
<feature type="transmembrane region" description="Helical" evidence="7">
    <location>
        <begin position="348"/>
        <end position="368"/>
    </location>
</feature>
<feature type="transmembrane region" description="Helical" evidence="7">
    <location>
        <begin position="289"/>
        <end position="313"/>
    </location>
</feature>
<dbReference type="EMBL" id="JABBNB010000006">
    <property type="protein sequence ID" value="NMO01072.1"/>
    <property type="molecule type" value="Genomic_DNA"/>
</dbReference>
<dbReference type="PROSITE" id="PS50156">
    <property type="entry name" value="SSD"/>
    <property type="match status" value="2"/>
</dbReference>
<dbReference type="AlphaFoldDB" id="A0A848KS37"/>
<accession>A0A848KS37</accession>
<feature type="transmembrane region" description="Helical" evidence="7">
    <location>
        <begin position="552"/>
        <end position="574"/>
    </location>
</feature>
<proteinExistence type="inferred from homology"/>
<evidence type="ECO:0000256" key="3">
    <source>
        <dbReference type="ARBA" id="ARBA00022475"/>
    </source>
</evidence>
<evidence type="ECO:0000259" key="8">
    <source>
        <dbReference type="PROSITE" id="PS50156"/>
    </source>
</evidence>
<dbReference type="InterPro" id="IPR050545">
    <property type="entry name" value="Mycobact_MmpL"/>
</dbReference>
<feature type="transmembrane region" description="Helical" evidence="7">
    <location>
        <begin position="255"/>
        <end position="277"/>
    </location>
</feature>
<evidence type="ECO:0000256" key="1">
    <source>
        <dbReference type="ARBA" id="ARBA00004651"/>
    </source>
</evidence>
<evidence type="ECO:0000313" key="10">
    <source>
        <dbReference type="Proteomes" id="UP000550729"/>
    </source>
</evidence>
<dbReference type="Proteomes" id="UP000550729">
    <property type="component" value="Unassembled WGS sequence"/>
</dbReference>
<feature type="transmembrane region" description="Helical" evidence="7">
    <location>
        <begin position="626"/>
        <end position="652"/>
    </location>
</feature>
<dbReference type="PANTHER" id="PTHR33406">
    <property type="entry name" value="MEMBRANE PROTEIN MJ1562-RELATED"/>
    <property type="match status" value="1"/>
</dbReference>
<comment type="caution">
    <text evidence="9">The sequence shown here is derived from an EMBL/GenBank/DDBJ whole genome shotgun (WGS) entry which is preliminary data.</text>
</comment>
<keyword evidence="3" id="KW-1003">Cell membrane</keyword>
<keyword evidence="10" id="KW-1185">Reference proteome</keyword>
<evidence type="ECO:0000256" key="7">
    <source>
        <dbReference type="SAM" id="Phobius"/>
    </source>
</evidence>
<feature type="domain" description="SSD" evidence="8">
    <location>
        <begin position="194"/>
        <end position="312"/>
    </location>
</feature>
<feature type="transmembrane region" description="Helical" evidence="7">
    <location>
        <begin position="214"/>
        <end position="234"/>
    </location>
</feature>
<reference evidence="9 10" key="1">
    <citation type="submission" date="2020-04" db="EMBL/GenBank/DDBJ databases">
        <title>Gordonia sp. nov. TBRC 11910.</title>
        <authorList>
            <person name="Suriyachadkun C."/>
        </authorList>
    </citation>
    <scope>NUCLEOTIDE SEQUENCE [LARGE SCALE GENOMIC DNA]</scope>
    <source>
        <strain evidence="9 10">TBRC 11910</strain>
    </source>
</reference>
<dbReference type="Pfam" id="PF03176">
    <property type="entry name" value="MMPL"/>
    <property type="match status" value="2"/>
</dbReference>
<protein>
    <submittedName>
        <fullName evidence="9">MMPL family transporter</fullName>
    </submittedName>
</protein>
<keyword evidence="6 7" id="KW-0472">Membrane</keyword>
<dbReference type="GO" id="GO:0005886">
    <property type="term" value="C:plasma membrane"/>
    <property type="evidence" value="ECO:0007669"/>
    <property type="project" value="UniProtKB-SubCell"/>
</dbReference>
<gene>
    <name evidence="9" type="ORF">HH308_07565</name>
</gene>
<feature type="transmembrane region" description="Helical" evidence="7">
    <location>
        <begin position="595"/>
        <end position="620"/>
    </location>
</feature>
<organism evidence="9 10">
    <name type="scientific">Gordonia asplenii</name>
    <dbReference type="NCBI Taxonomy" id="2725283"/>
    <lineage>
        <taxon>Bacteria</taxon>
        <taxon>Bacillati</taxon>
        <taxon>Actinomycetota</taxon>
        <taxon>Actinomycetes</taxon>
        <taxon>Mycobacteriales</taxon>
        <taxon>Gordoniaceae</taxon>
        <taxon>Gordonia</taxon>
    </lineage>
</organism>
<evidence type="ECO:0000256" key="2">
    <source>
        <dbReference type="ARBA" id="ARBA00010157"/>
    </source>
</evidence>
<dbReference type="SUPFAM" id="SSF82866">
    <property type="entry name" value="Multidrug efflux transporter AcrB transmembrane domain"/>
    <property type="match status" value="2"/>
</dbReference>
<dbReference type="InterPro" id="IPR004869">
    <property type="entry name" value="MMPL_dom"/>
</dbReference>
<evidence type="ECO:0000256" key="5">
    <source>
        <dbReference type="ARBA" id="ARBA00022989"/>
    </source>
</evidence>
<feature type="transmembrane region" description="Helical" evidence="7">
    <location>
        <begin position="158"/>
        <end position="175"/>
    </location>
</feature>
<dbReference type="InterPro" id="IPR000731">
    <property type="entry name" value="SSD"/>
</dbReference>
<name>A0A848KS37_9ACTN</name>
<dbReference type="Gene3D" id="1.20.1640.10">
    <property type="entry name" value="Multidrug efflux transporter AcrB transmembrane domain"/>
    <property type="match status" value="2"/>
</dbReference>
<feature type="transmembrane region" description="Helical" evidence="7">
    <location>
        <begin position="182"/>
        <end position="208"/>
    </location>
</feature>
<evidence type="ECO:0000256" key="6">
    <source>
        <dbReference type="ARBA" id="ARBA00023136"/>
    </source>
</evidence>
<comment type="similarity">
    <text evidence="2">Belongs to the resistance-nodulation-cell division (RND) (TC 2.A.6) family. MmpL subfamily.</text>
</comment>
<feature type="domain" description="SSD" evidence="8">
    <location>
        <begin position="517"/>
        <end position="650"/>
    </location>
</feature>
<evidence type="ECO:0000313" key="9">
    <source>
        <dbReference type="EMBL" id="NMO01072.1"/>
    </source>
</evidence>
<feature type="transmembrane region" description="Helical" evidence="7">
    <location>
        <begin position="493"/>
        <end position="512"/>
    </location>
</feature>
<keyword evidence="5 7" id="KW-1133">Transmembrane helix</keyword>
<comment type="subcellular location">
    <subcellularLocation>
        <location evidence="1">Cell membrane</location>
        <topology evidence="1">Multi-pass membrane protein</topology>
    </subcellularLocation>
</comment>